<keyword evidence="3" id="KW-1185">Reference proteome</keyword>
<dbReference type="EMBL" id="JAHBCL010000028">
    <property type="protein sequence ID" value="MBS7527928.1"/>
    <property type="molecule type" value="Genomic_DNA"/>
</dbReference>
<evidence type="ECO:0000313" key="3">
    <source>
        <dbReference type="Proteomes" id="UP000746471"/>
    </source>
</evidence>
<evidence type="ECO:0000313" key="2">
    <source>
        <dbReference type="EMBL" id="MBS7527928.1"/>
    </source>
</evidence>
<protein>
    <recommendedName>
        <fullName evidence="1">Group II intron maturase-specific domain-containing protein</fullName>
    </recommendedName>
</protein>
<reference evidence="2 3" key="1">
    <citation type="submission" date="2021-05" db="EMBL/GenBank/DDBJ databases">
        <title>Fusibacter ferrireducens sp. nov., an anaerobic, sulfur- and Fe-reducing bacterium isolated from the mangrove sediment.</title>
        <authorList>
            <person name="Qiu D."/>
        </authorList>
    </citation>
    <scope>NUCLEOTIDE SEQUENCE [LARGE SCALE GENOMIC DNA]</scope>
    <source>
        <strain evidence="2 3">DSM 12116</strain>
    </source>
</reference>
<accession>A0ABS5PS68</accession>
<name>A0ABS5PS68_9FIRM</name>
<organism evidence="2 3">
    <name type="scientific">Fusibacter paucivorans</name>
    <dbReference type="NCBI Taxonomy" id="76009"/>
    <lineage>
        <taxon>Bacteria</taxon>
        <taxon>Bacillati</taxon>
        <taxon>Bacillota</taxon>
        <taxon>Clostridia</taxon>
        <taxon>Eubacteriales</taxon>
        <taxon>Eubacteriales Family XII. Incertae Sedis</taxon>
        <taxon>Fusibacter</taxon>
    </lineage>
</organism>
<dbReference type="InterPro" id="IPR013597">
    <property type="entry name" value="Mat_intron_G2"/>
</dbReference>
<gene>
    <name evidence="2" type="ORF">KHM83_14680</name>
</gene>
<sequence length="97" mass="11808">MMESVRRFLEKELRLKVNERNSAVASPMKRKLIGYSFYFETRLKKLIEKTRGWVNYFKLADMSNILIDIDKWVRRRLKACIWNTRKLNKIIDQLLLD</sequence>
<evidence type="ECO:0000259" key="1">
    <source>
        <dbReference type="Pfam" id="PF08388"/>
    </source>
</evidence>
<feature type="domain" description="Group II intron maturase-specific" evidence="1">
    <location>
        <begin position="39"/>
        <end position="87"/>
    </location>
</feature>
<proteinExistence type="predicted"/>
<dbReference type="Proteomes" id="UP000746471">
    <property type="component" value="Unassembled WGS sequence"/>
</dbReference>
<dbReference type="Pfam" id="PF08388">
    <property type="entry name" value="GIIM"/>
    <property type="match status" value="1"/>
</dbReference>
<comment type="caution">
    <text evidence="2">The sequence shown here is derived from an EMBL/GenBank/DDBJ whole genome shotgun (WGS) entry which is preliminary data.</text>
</comment>